<dbReference type="Proteomes" id="UP000694387">
    <property type="component" value="Chromosome 8"/>
</dbReference>
<keyword evidence="3" id="KW-1185">Reference proteome</keyword>
<sequence length="124" mass="13422">RCCPGCGLQDHHSHCGNAVLTQPCSVSESLGQKATISCTRSSGEIGDKYEHWCPQHPGSAPTTMMYKDDQRPPRVLDQFSGPVDSSSHAACLAISGLQTEDEADYSCAIWHSEASHSDTGRREM</sequence>
<organism evidence="2 3">
    <name type="scientific">Equus asinus</name>
    <name type="common">Donkey</name>
    <name type="synonym">Equus africanus asinus</name>
    <dbReference type="NCBI Taxonomy" id="9793"/>
    <lineage>
        <taxon>Eukaryota</taxon>
        <taxon>Metazoa</taxon>
        <taxon>Chordata</taxon>
        <taxon>Craniata</taxon>
        <taxon>Vertebrata</taxon>
        <taxon>Euteleostomi</taxon>
        <taxon>Mammalia</taxon>
        <taxon>Eutheria</taxon>
        <taxon>Laurasiatheria</taxon>
        <taxon>Perissodactyla</taxon>
        <taxon>Equidae</taxon>
        <taxon>Equus</taxon>
    </lineage>
</organism>
<dbReference type="Ensembl" id="ENSEAST00005019434.2">
    <property type="protein sequence ID" value="ENSEASP00005017902.2"/>
    <property type="gene ID" value="ENSEASG00005035723.1"/>
</dbReference>
<evidence type="ECO:0000313" key="2">
    <source>
        <dbReference type="Ensembl" id="ENSEASP00005017902.2"/>
    </source>
</evidence>
<dbReference type="InterPro" id="IPR007110">
    <property type="entry name" value="Ig-like_dom"/>
</dbReference>
<evidence type="ECO:0000313" key="3">
    <source>
        <dbReference type="Proteomes" id="UP000694387"/>
    </source>
</evidence>
<dbReference type="InterPro" id="IPR036179">
    <property type="entry name" value="Ig-like_dom_sf"/>
</dbReference>
<dbReference type="PROSITE" id="PS50835">
    <property type="entry name" value="IG_LIKE"/>
    <property type="match status" value="1"/>
</dbReference>
<dbReference type="Gene3D" id="2.60.40.10">
    <property type="entry name" value="Immunoglobulins"/>
    <property type="match status" value="1"/>
</dbReference>
<dbReference type="InterPro" id="IPR013106">
    <property type="entry name" value="Ig_V-set"/>
</dbReference>
<reference evidence="2 3" key="1">
    <citation type="journal article" date="2020" name="Nat. Commun.">
        <title>Donkey genomes provide new insights into domestication and selection for coat color.</title>
        <authorList>
            <person name="Wang"/>
            <person name="C."/>
            <person name="Li"/>
            <person name="H."/>
            <person name="Guo"/>
            <person name="Y."/>
            <person name="Huang"/>
            <person name="J."/>
            <person name="Sun"/>
            <person name="Y."/>
            <person name="Min"/>
            <person name="J."/>
            <person name="Wang"/>
            <person name="J."/>
            <person name="Fang"/>
            <person name="X."/>
            <person name="Zhao"/>
            <person name="Z."/>
            <person name="Wang"/>
            <person name="S."/>
            <person name="Zhang"/>
            <person name="Y."/>
            <person name="Liu"/>
            <person name="Q."/>
            <person name="Jiang"/>
            <person name="Q."/>
            <person name="Wang"/>
            <person name="X."/>
            <person name="Guo"/>
            <person name="Y."/>
            <person name="Yang"/>
            <person name="C."/>
            <person name="Wang"/>
            <person name="Y."/>
            <person name="Tian"/>
            <person name="F."/>
            <person name="Zhuang"/>
            <person name="G."/>
            <person name="Fan"/>
            <person name="Y."/>
            <person name="Gao"/>
            <person name="Q."/>
            <person name="Li"/>
            <person name="Y."/>
            <person name="Ju"/>
            <person name="Z."/>
            <person name="Li"/>
            <person name="J."/>
            <person name="Li"/>
            <person name="R."/>
            <person name="Hou"/>
            <person name="M."/>
            <person name="Yang"/>
            <person name="G."/>
            <person name="Liu"/>
            <person name="G."/>
            <person name="Liu"/>
            <person name="W."/>
            <person name="Guo"/>
            <person name="J."/>
            <person name="Pan"/>
            <person name="S."/>
            <person name="Fan"/>
            <person name="G."/>
            <person name="Zhang"/>
            <person name="W."/>
            <person name="Zhang"/>
            <person name="R."/>
            <person name="Yu"/>
            <person name="J."/>
            <person name="Zhang"/>
            <person name="X."/>
            <person name="Yin"/>
            <person name="Q."/>
            <person name="Ji"/>
            <person name="C."/>
            <person name="Jin"/>
            <person name="Y."/>
            <person name="Yue"/>
            <person name="G."/>
            <person name="Liu"/>
            <person name="M."/>
            <person name="Xu"/>
            <person name="J."/>
            <person name="Liu"/>
            <person name="S."/>
            <person name="Jordana"/>
            <person name="J."/>
            <person name="Noce"/>
            <person name="A."/>
            <person name="Amills"/>
            <person name="M."/>
            <person name="Wu"/>
            <person name="D.D."/>
            <person name="Li"/>
            <person name="S."/>
            <person name="Zhou"/>
            <person name="X. and Zhong"/>
            <person name="J."/>
        </authorList>
    </citation>
    <scope>NUCLEOTIDE SEQUENCE [LARGE SCALE GENOMIC DNA]</scope>
</reference>
<dbReference type="AlphaFoldDB" id="A0A8C4LYZ5"/>
<dbReference type="InterPro" id="IPR013783">
    <property type="entry name" value="Ig-like_fold"/>
</dbReference>
<reference evidence="2" key="2">
    <citation type="submission" date="2025-08" db="UniProtKB">
        <authorList>
            <consortium name="Ensembl"/>
        </authorList>
    </citation>
    <scope>IDENTIFICATION</scope>
</reference>
<evidence type="ECO:0000259" key="1">
    <source>
        <dbReference type="PROSITE" id="PS50835"/>
    </source>
</evidence>
<accession>A0A8C4LYZ5</accession>
<dbReference type="SMART" id="SM00406">
    <property type="entry name" value="IGv"/>
    <property type="match status" value="1"/>
</dbReference>
<feature type="domain" description="Ig-like" evidence="1">
    <location>
        <begin position="31"/>
        <end position="124"/>
    </location>
</feature>
<dbReference type="Pfam" id="PF07686">
    <property type="entry name" value="V-set"/>
    <property type="match status" value="1"/>
</dbReference>
<name>A0A8C4LYZ5_EQUAS</name>
<dbReference type="SUPFAM" id="SSF48726">
    <property type="entry name" value="Immunoglobulin"/>
    <property type="match status" value="1"/>
</dbReference>
<dbReference type="PANTHER" id="PTHR23267">
    <property type="entry name" value="IMMUNOGLOBULIN LIGHT CHAIN"/>
    <property type="match status" value="1"/>
</dbReference>
<dbReference type="InterPro" id="IPR050150">
    <property type="entry name" value="IgV_Light_Chain"/>
</dbReference>
<reference evidence="2" key="3">
    <citation type="submission" date="2025-09" db="UniProtKB">
        <authorList>
            <consortium name="Ensembl"/>
        </authorList>
    </citation>
    <scope>IDENTIFICATION</scope>
</reference>
<proteinExistence type="predicted"/>
<protein>
    <recommendedName>
        <fullName evidence="1">Ig-like domain-containing protein</fullName>
    </recommendedName>
</protein>
<dbReference type="GeneTree" id="ENSGT00940000161640"/>